<evidence type="ECO:0000259" key="2">
    <source>
        <dbReference type="Pfam" id="PF03703"/>
    </source>
</evidence>
<reference evidence="3 4" key="1">
    <citation type="submission" date="2019-02" db="EMBL/GenBank/DDBJ databases">
        <title>Deep-cultivation of Planctomycetes and their phenomic and genomic characterization uncovers novel biology.</title>
        <authorList>
            <person name="Wiegand S."/>
            <person name="Jogler M."/>
            <person name="Boedeker C."/>
            <person name="Pinto D."/>
            <person name="Vollmers J."/>
            <person name="Rivas-Marin E."/>
            <person name="Kohn T."/>
            <person name="Peeters S.H."/>
            <person name="Heuer A."/>
            <person name="Rast P."/>
            <person name="Oberbeckmann S."/>
            <person name="Bunk B."/>
            <person name="Jeske O."/>
            <person name="Meyerdierks A."/>
            <person name="Storesund J.E."/>
            <person name="Kallscheuer N."/>
            <person name="Luecker S."/>
            <person name="Lage O.M."/>
            <person name="Pohl T."/>
            <person name="Merkel B.J."/>
            <person name="Hornburger P."/>
            <person name="Mueller R.-W."/>
            <person name="Bruemmer F."/>
            <person name="Labrenz M."/>
            <person name="Spormann A.M."/>
            <person name="Op den Camp H."/>
            <person name="Overmann J."/>
            <person name="Amann R."/>
            <person name="Jetten M.S.M."/>
            <person name="Mascher T."/>
            <person name="Medema M.H."/>
            <person name="Devos D.P."/>
            <person name="Kaster A.-K."/>
            <person name="Ovreas L."/>
            <person name="Rohde M."/>
            <person name="Galperin M.Y."/>
            <person name="Jogler C."/>
        </authorList>
    </citation>
    <scope>NUCLEOTIDE SEQUENCE [LARGE SCALE GENOMIC DNA]</scope>
    <source>
        <strain evidence="3 4">Pla133</strain>
    </source>
</reference>
<keyword evidence="1" id="KW-0812">Transmembrane</keyword>
<keyword evidence="1" id="KW-0472">Membrane</keyword>
<dbReference type="KEGG" id="pbap:Pla133_02360"/>
<keyword evidence="1" id="KW-1133">Transmembrane helix</keyword>
<accession>A0A518BDX9</accession>
<evidence type="ECO:0000313" key="4">
    <source>
        <dbReference type="Proteomes" id="UP000316921"/>
    </source>
</evidence>
<organism evidence="3 4">
    <name type="scientific">Engelhardtia mirabilis</name>
    <dbReference type="NCBI Taxonomy" id="2528011"/>
    <lineage>
        <taxon>Bacteria</taxon>
        <taxon>Pseudomonadati</taxon>
        <taxon>Planctomycetota</taxon>
        <taxon>Planctomycetia</taxon>
        <taxon>Planctomycetia incertae sedis</taxon>
        <taxon>Engelhardtia</taxon>
    </lineage>
</organism>
<dbReference type="RefSeq" id="WP_145061527.1">
    <property type="nucleotide sequence ID" value="NZ_CP036287.1"/>
</dbReference>
<dbReference type="PANTHER" id="PTHR37938">
    <property type="entry name" value="BLL0215 PROTEIN"/>
    <property type="match status" value="1"/>
</dbReference>
<name>A0A518BDX9_9BACT</name>
<sequence length="184" mass="20541">MAQNDVILARAEFDPRLPRYFMLQALAGMLFSFVMIPLIPFWLILGRGIHQQQYKNLVCELTPRTLKVRRGVLFKVQKSIPLDKITDLALNEGPILRYLGLCSLTIETAGGGQGAATGQAVLPGVANAEEFRDRVLEQRDRVTLRDDSSERAAAVPAVPMRESGTLDEIRDILVRIDQRLADRA</sequence>
<evidence type="ECO:0000313" key="3">
    <source>
        <dbReference type="EMBL" id="QDU65172.1"/>
    </source>
</evidence>
<feature type="domain" description="YdbS-like PH" evidence="2">
    <location>
        <begin position="54"/>
        <end position="134"/>
    </location>
</feature>
<dbReference type="EMBL" id="CP036287">
    <property type="protein sequence ID" value="QDU65172.1"/>
    <property type="molecule type" value="Genomic_DNA"/>
</dbReference>
<proteinExistence type="predicted"/>
<dbReference type="Pfam" id="PF03703">
    <property type="entry name" value="bPH_2"/>
    <property type="match status" value="1"/>
</dbReference>
<gene>
    <name evidence="3" type="ORF">Pla133_02360</name>
</gene>
<protein>
    <submittedName>
        <fullName evidence="3">Bacterial membrane flanked domain protein</fullName>
    </submittedName>
</protein>
<dbReference type="InterPro" id="IPR005182">
    <property type="entry name" value="YdbS-like_PH"/>
</dbReference>
<keyword evidence="4" id="KW-1185">Reference proteome</keyword>
<feature type="transmembrane region" description="Helical" evidence="1">
    <location>
        <begin position="20"/>
        <end position="45"/>
    </location>
</feature>
<dbReference type="Proteomes" id="UP000316921">
    <property type="component" value="Chromosome"/>
</dbReference>
<dbReference type="AlphaFoldDB" id="A0A518BDX9"/>
<evidence type="ECO:0000256" key="1">
    <source>
        <dbReference type="SAM" id="Phobius"/>
    </source>
</evidence>
<dbReference type="PANTHER" id="PTHR37938:SF1">
    <property type="entry name" value="BLL0215 PROTEIN"/>
    <property type="match status" value="1"/>
</dbReference>